<dbReference type="EMBL" id="CAJVQB010011319">
    <property type="protein sequence ID" value="CAG8746801.1"/>
    <property type="molecule type" value="Genomic_DNA"/>
</dbReference>
<dbReference type="Proteomes" id="UP000789901">
    <property type="component" value="Unassembled WGS sequence"/>
</dbReference>
<accession>A0ABN7V9R0</accession>
<gene>
    <name evidence="1" type="ORF">GMARGA_LOCUS15970</name>
</gene>
<reference evidence="1 2" key="1">
    <citation type="submission" date="2021-06" db="EMBL/GenBank/DDBJ databases">
        <authorList>
            <person name="Kallberg Y."/>
            <person name="Tangrot J."/>
            <person name="Rosling A."/>
        </authorList>
    </citation>
    <scope>NUCLEOTIDE SEQUENCE [LARGE SCALE GENOMIC DNA]</scope>
    <source>
        <strain evidence="1 2">120-4 pot B 10/14</strain>
    </source>
</reference>
<comment type="caution">
    <text evidence="1">The sequence shown here is derived from an EMBL/GenBank/DDBJ whole genome shotgun (WGS) entry which is preliminary data.</text>
</comment>
<protein>
    <submittedName>
        <fullName evidence="1">23668_t:CDS:1</fullName>
    </submittedName>
</protein>
<name>A0ABN7V9R0_GIGMA</name>
<sequence length="289" mass="33734">MLILCLFLFVIITILWILYLSNEFTLQKLVNKNNESLGFVVGNKISIYGFAQRIETKYCQKIGFVNDWVIFTKDISGSKVSFQECRNLKFVWIMSDFLLKPLTSVEFSLHLDLYEVDISNSLIEYLDFSICVNLKKLNFTQKHNHKLSIKLNKKNVIELFNLRNVNLGDLKFIKALNVESLKFLSLSECSFPSTDLEFLKYFTNLETLYLYNCISVYGSLIYLKEMRKLDFLSIGSSKLDSGFKHLSDSVQTFHCKSTKIYEELQKYNSNQSPDEKLLEGWRLNGIMRL</sequence>
<organism evidence="1 2">
    <name type="scientific">Gigaspora margarita</name>
    <dbReference type="NCBI Taxonomy" id="4874"/>
    <lineage>
        <taxon>Eukaryota</taxon>
        <taxon>Fungi</taxon>
        <taxon>Fungi incertae sedis</taxon>
        <taxon>Mucoromycota</taxon>
        <taxon>Glomeromycotina</taxon>
        <taxon>Glomeromycetes</taxon>
        <taxon>Diversisporales</taxon>
        <taxon>Gigasporaceae</taxon>
        <taxon>Gigaspora</taxon>
    </lineage>
</organism>
<dbReference type="Gene3D" id="3.80.10.10">
    <property type="entry name" value="Ribonuclease Inhibitor"/>
    <property type="match status" value="1"/>
</dbReference>
<proteinExistence type="predicted"/>
<keyword evidence="2" id="KW-1185">Reference proteome</keyword>
<evidence type="ECO:0000313" key="2">
    <source>
        <dbReference type="Proteomes" id="UP000789901"/>
    </source>
</evidence>
<dbReference type="InterPro" id="IPR032675">
    <property type="entry name" value="LRR_dom_sf"/>
</dbReference>
<dbReference type="SUPFAM" id="SSF52058">
    <property type="entry name" value="L domain-like"/>
    <property type="match status" value="1"/>
</dbReference>
<evidence type="ECO:0000313" key="1">
    <source>
        <dbReference type="EMBL" id="CAG8746801.1"/>
    </source>
</evidence>